<proteinExistence type="predicted"/>
<reference evidence="1" key="2">
    <citation type="journal article" date="2015" name="Data Brief">
        <title>Shoot transcriptome of the giant reed, Arundo donax.</title>
        <authorList>
            <person name="Barrero R.A."/>
            <person name="Guerrero F.D."/>
            <person name="Moolhuijzen P."/>
            <person name="Goolsby J.A."/>
            <person name="Tidwell J."/>
            <person name="Bellgard S.E."/>
            <person name="Bellgard M.I."/>
        </authorList>
    </citation>
    <scope>NUCLEOTIDE SEQUENCE</scope>
    <source>
        <tissue evidence="1">Shoot tissue taken approximately 20 cm above the soil surface</tissue>
    </source>
</reference>
<evidence type="ECO:0000313" key="1">
    <source>
        <dbReference type="EMBL" id="JAD69657.1"/>
    </source>
</evidence>
<dbReference type="EMBL" id="GBRH01228238">
    <property type="protein sequence ID" value="JAD69657.1"/>
    <property type="molecule type" value="Transcribed_RNA"/>
</dbReference>
<organism evidence="1">
    <name type="scientific">Arundo donax</name>
    <name type="common">Giant reed</name>
    <name type="synonym">Donax arundinaceus</name>
    <dbReference type="NCBI Taxonomy" id="35708"/>
    <lineage>
        <taxon>Eukaryota</taxon>
        <taxon>Viridiplantae</taxon>
        <taxon>Streptophyta</taxon>
        <taxon>Embryophyta</taxon>
        <taxon>Tracheophyta</taxon>
        <taxon>Spermatophyta</taxon>
        <taxon>Magnoliopsida</taxon>
        <taxon>Liliopsida</taxon>
        <taxon>Poales</taxon>
        <taxon>Poaceae</taxon>
        <taxon>PACMAD clade</taxon>
        <taxon>Arundinoideae</taxon>
        <taxon>Arundineae</taxon>
        <taxon>Arundo</taxon>
    </lineage>
</organism>
<name>A0A0A9CDU2_ARUDO</name>
<reference evidence="1" key="1">
    <citation type="submission" date="2014-09" db="EMBL/GenBank/DDBJ databases">
        <authorList>
            <person name="Magalhaes I.L.F."/>
            <person name="Oliveira U."/>
            <person name="Santos F.R."/>
            <person name="Vidigal T.H.D.A."/>
            <person name="Brescovit A.D."/>
            <person name="Santos A.J."/>
        </authorList>
    </citation>
    <scope>NUCLEOTIDE SEQUENCE</scope>
    <source>
        <tissue evidence="1">Shoot tissue taken approximately 20 cm above the soil surface</tissue>
    </source>
</reference>
<sequence length="75" mass="8739">MSAKKWWATQLGPGNNSNISFSQRLQILAYTIWNLWKERCCRIFDHKALSEQQVSLLIQQDVGAMQLAREELESE</sequence>
<protein>
    <submittedName>
        <fullName evidence="1">Uncharacterized protein</fullName>
    </submittedName>
</protein>
<accession>A0A0A9CDU2</accession>
<dbReference type="AlphaFoldDB" id="A0A0A9CDU2"/>